<dbReference type="AlphaFoldDB" id="A0A095X4N7"/>
<feature type="transmembrane region" description="Helical" evidence="5">
    <location>
        <begin position="246"/>
        <end position="266"/>
    </location>
</feature>
<reference evidence="7 8" key="1">
    <citation type="submission" date="2014-07" db="EMBL/GenBank/DDBJ databases">
        <authorList>
            <person name="McCorrison J."/>
            <person name="Sanka R."/>
            <person name="Torralba M."/>
            <person name="Gillis M."/>
            <person name="Haft D.H."/>
            <person name="Methe B."/>
            <person name="Sutton G."/>
            <person name="Nelson K.E."/>
        </authorList>
    </citation>
    <scope>NUCLEOTIDE SEQUENCE [LARGE SCALE GENOMIC DNA]</scope>
    <source>
        <strain evidence="7 8">S7-1-13</strain>
    </source>
</reference>
<evidence type="ECO:0000313" key="7">
    <source>
        <dbReference type="EMBL" id="KGF04646.1"/>
    </source>
</evidence>
<evidence type="ECO:0000313" key="8">
    <source>
        <dbReference type="Proteomes" id="UP000029579"/>
    </source>
</evidence>
<dbReference type="OrthoDB" id="9771731at2"/>
<feature type="transmembrane region" description="Helical" evidence="5">
    <location>
        <begin position="20"/>
        <end position="38"/>
    </location>
</feature>
<organism evidence="7 8">
    <name type="scientific">Anaerococcus lactolyticus S7-1-13</name>
    <dbReference type="NCBI Taxonomy" id="1284686"/>
    <lineage>
        <taxon>Bacteria</taxon>
        <taxon>Bacillati</taxon>
        <taxon>Bacillota</taxon>
        <taxon>Tissierellia</taxon>
        <taxon>Tissierellales</taxon>
        <taxon>Peptoniphilaceae</taxon>
        <taxon>Anaerococcus</taxon>
    </lineage>
</organism>
<feature type="transmembrane region" description="Helical" evidence="5">
    <location>
        <begin position="278"/>
        <end position="297"/>
    </location>
</feature>
<dbReference type="PANTHER" id="PTHR43027:SF1">
    <property type="entry name" value="DOXORUBICIN RESISTANCE ABC TRANSPORTER PERMEASE PROTEIN DRRC-RELATED"/>
    <property type="match status" value="1"/>
</dbReference>
<keyword evidence="3 5" id="KW-1133">Transmembrane helix</keyword>
<keyword evidence="4 5" id="KW-0472">Membrane</keyword>
<dbReference type="SUPFAM" id="SSF103473">
    <property type="entry name" value="MFS general substrate transporter"/>
    <property type="match status" value="1"/>
</dbReference>
<dbReference type="RefSeq" id="WP_037326976.1">
    <property type="nucleotide sequence ID" value="NZ_JRMW01000026.1"/>
</dbReference>
<dbReference type="Pfam" id="PF12698">
    <property type="entry name" value="ABC2_membrane_3"/>
    <property type="match status" value="1"/>
</dbReference>
<dbReference type="eggNOG" id="COG0842">
    <property type="taxonomic scope" value="Bacteria"/>
</dbReference>
<comment type="caution">
    <text evidence="7">The sequence shown here is derived from an EMBL/GenBank/DDBJ whole genome shotgun (WGS) entry which is preliminary data.</text>
</comment>
<evidence type="ECO:0000256" key="5">
    <source>
        <dbReference type="SAM" id="Phobius"/>
    </source>
</evidence>
<feature type="transmembrane region" description="Helical" evidence="5">
    <location>
        <begin position="209"/>
        <end position="234"/>
    </location>
</feature>
<feature type="transmembrane region" description="Helical" evidence="5">
    <location>
        <begin position="165"/>
        <end position="189"/>
    </location>
</feature>
<name>A0A095X4N7_9FIRM</name>
<sequence>MFWHSFKNTFKFLLRQKAMVFWALVFPIILGMFFKLAFGGISDNNKFDPIDIGVSESAYEDQNFKNFLEKMEEEDYFRITKAEDEGILDTNPDVRAYIKSRDKIITKKSGIQETIVETILNAYGQKSEIITRAMEKNPQTDISKLINVENHIKDESRKNMDPINAFFYTLIGMTTIYGYMWGLYVIYQYEANLSVNAKRNAVAPIKKSVSLLASVLVSWLINFIITLVFIFYLDKALGVDFGGRKSLLILLSAVSSLTGVAFGIFIGVSNKKSIEFKINLGIAISMLMSFLSGMMISSMKVIVQENFPILGKINPVAVVTDAIYSLYYYDSTARFYENLGLLVLISAVFLAGSLFYMRGKEYESL</sequence>
<accession>A0A095X4N7</accession>
<dbReference type="InterPro" id="IPR013525">
    <property type="entry name" value="ABC2_TM"/>
</dbReference>
<evidence type="ECO:0000256" key="2">
    <source>
        <dbReference type="ARBA" id="ARBA00022692"/>
    </source>
</evidence>
<keyword evidence="2 5" id="KW-0812">Transmembrane</keyword>
<dbReference type="InterPro" id="IPR036259">
    <property type="entry name" value="MFS_trans_sf"/>
</dbReference>
<dbReference type="PANTHER" id="PTHR43027">
    <property type="entry name" value="DOXORUBICIN RESISTANCE ABC TRANSPORTER PERMEASE PROTEIN DRRC-RELATED"/>
    <property type="match status" value="1"/>
</dbReference>
<proteinExistence type="predicted"/>
<dbReference type="InterPro" id="IPR052902">
    <property type="entry name" value="ABC-2_transporter"/>
</dbReference>
<evidence type="ECO:0000256" key="1">
    <source>
        <dbReference type="ARBA" id="ARBA00004141"/>
    </source>
</evidence>
<evidence type="ECO:0000259" key="6">
    <source>
        <dbReference type="Pfam" id="PF12698"/>
    </source>
</evidence>
<comment type="subcellular location">
    <subcellularLocation>
        <location evidence="1">Membrane</location>
        <topology evidence="1">Multi-pass membrane protein</topology>
    </subcellularLocation>
</comment>
<feature type="transmembrane region" description="Helical" evidence="5">
    <location>
        <begin position="339"/>
        <end position="357"/>
    </location>
</feature>
<dbReference type="Proteomes" id="UP000029579">
    <property type="component" value="Unassembled WGS sequence"/>
</dbReference>
<dbReference type="EMBL" id="JRMW01000026">
    <property type="protein sequence ID" value="KGF04646.1"/>
    <property type="molecule type" value="Genomic_DNA"/>
</dbReference>
<gene>
    <name evidence="7" type="ORF">HMPREF1630_03185</name>
</gene>
<evidence type="ECO:0000256" key="3">
    <source>
        <dbReference type="ARBA" id="ARBA00022989"/>
    </source>
</evidence>
<evidence type="ECO:0000256" key="4">
    <source>
        <dbReference type="ARBA" id="ARBA00023136"/>
    </source>
</evidence>
<feature type="domain" description="ABC-2 type transporter transmembrane" evidence="6">
    <location>
        <begin position="17"/>
        <end position="354"/>
    </location>
</feature>
<dbReference type="GO" id="GO:0016020">
    <property type="term" value="C:membrane"/>
    <property type="evidence" value="ECO:0007669"/>
    <property type="project" value="UniProtKB-SubCell"/>
</dbReference>
<protein>
    <submittedName>
        <fullName evidence="7">Antibiotic ABC transporter permease</fullName>
    </submittedName>
</protein>
<dbReference type="GO" id="GO:0140359">
    <property type="term" value="F:ABC-type transporter activity"/>
    <property type="evidence" value="ECO:0007669"/>
    <property type="project" value="InterPro"/>
</dbReference>